<proteinExistence type="predicted"/>
<dbReference type="GeneTree" id="ENSGT01060000249190"/>
<keyword evidence="4" id="KW-1185">Reference proteome</keyword>
<evidence type="ECO:0000256" key="1">
    <source>
        <dbReference type="SAM" id="MobiDB-lite"/>
    </source>
</evidence>
<dbReference type="Proteomes" id="UP000694557">
    <property type="component" value="Unassembled WGS sequence"/>
</dbReference>
<feature type="compositionally biased region" description="Basic and acidic residues" evidence="1">
    <location>
        <begin position="194"/>
        <end position="205"/>
    </location>
</feature>
<feature type="chain" id="PRO_5034563537" evidence="2">
    <location>
        <begin position="27"/>
        <end position="205"/>
    </location>
</feature>
<name>A0A8C7JRZ6_ONCKI</name>
<dbReference type="AlphaFoldDB" id="A0A8C7JRZ6"/>
<evidence type="ECO:0000313" key="3">
    <source>
        <dbReference type="Ensembl" id="ENSOKIP00005091464.1"/>
    </source>
</evidence>
<keyword evidence="2" id="KW-0732">Signal</keyword>
<feature type="compositionally biased region" description="Basic and acidic residues" evidence="1">
    <location>
        <begin position="89"/>
        <end position="183"/>
    </location>
</feature>
<reference evidence="3" key="2">
    <citation type="submission" date="2025-09" db="UniProtKB">
        <authorList>
            <consortium name="Ensembl"/>
        </authorList>
    </citation>
    <scope>IDENTIFICATION</scope>
</reference>
<dbReference type="Ensembl" id="ENSOKIT00005097723.1">
    <property type="protein sequence ID" value="ENSOKIP00005091464.1"/>
    <property type="gene ID" value="ENSOKIG00005039868.1"/>
</dbReference>
<feature type="signal peptide" evidence="2">
    <location>
        <begin position="1"/>
        <end position="26"/>
    </location>
</feature>
<accession>A0A8C7JRZ6</accession>
<evidence type="ECO:0000256" key="2">
    <source>
        <dbReference type="SAM" id="SignalP"/>
    </source>
</evidence>
<protein>
    <submittedName>
        <fullName evidence="3">Uncharacterized protein</fullName>
    </submittedName>
</protein>
<reference evidence="3" key="1">
    <citation type="submission" date="2025-08" db="UniProtKB">
        <authorList>
            <consortium name="Ensembl"/>
        </authorList>
    </citation>
    <scope>IDENTIFICATION</scope>
</reference>
<evidence type="ECO:0000313" key="4">
    <source>
        <dbReference type="Proteomes" id="UP000694557"/>
    </source>
</evidence>
<organism evidence="3 4">
    <name type="scientific">Oncorhynchus kisutch</name>
    <name type="common">Coho salmon</name>
    <name type="synonym">Salmo kisutch</name>
    <dbReference type="NCBI Taxonomy" id="8019"/>
    <lineage>
        <taxon>Eukaryota</taxon>
        <taxon>Metazoa</taxon>
        <taxon>Chordata</taxon>
        <taxon>Craniata</taxon>
        <taxon>Vertebrata</taxon>
        <taxon>Euteleostomi</taxon>
        <taxon>Actinopterygii</taxon>
        <taxon>Neopterygii</taxon>
        <taxon>Teleostei</taxon>
        <taxon>Protacanthopterygii</taxon>
        <taxon>Salmoniformes</taxon>
        <taxon>Salmonidae</taxon>
        <taxon>Salmoninae</taxon>
        <taxon>Oncorhynchus</taxon>
    </lineage>
</organism>
<feature type="region of interest" description="Disordered" evidence="1">
    <location>
        <begin position="85"/>
        <end position="205"/>
    </location>
</feature>
<sequence length="205" mass="23763">MHPIQNFCTFLVQSFLFSILPAKCVSRIKFVYQRSRCPQRSAPCLSPLSLYWESGLHRACLPELQIGDEESVFVKVISRRPTAMQLLWDKPRSPPETRDKPRSPPETRDKPRSPPETRDKPRSPPETRDKPRSPPETRDKPRSPPETRDKPRSPPETRDKPRSPPETRDKPRSPPETRDKPRSPPETCAAYESENEKETECVCER</sequence>